<dbReference type="InterPro" id="IPR001870">
    <property type="entry name" value="B30.2/SPRY"/>
</dbReference>
<evidence type="ECO:0000256" key="5">
    <source>
        <dbReference type="ARBA" id="ARBA00023242"/>
    </source>
</evidence>
<feature type="domain" description="B30.2/SPRY" evidence="6">
    <location>
        <begin position="115"/>
        <end position="305"/>
    </location>
</feature>
<gene>
    <name evidence="8" type="ORF">B4U79_11398</name>
</gene>
<dbReference type="OrthoDB" id="5951542at2759"/>
<name>A0A3S3P5G3_9ACAR</name>
<comment type="similarity">
    <text evidence="2">Belongs to the SPSB family.</text>
</comment>
<dbReference type="PROSITE" id="PS50188">
    <property type="entry name" value="B302_SPRY"/>
    <property type="match status" value="1"/>
</dbReference>
<evidence type="ECO:0000256" key="2">
    <source>
        <dbReference type="ARBA" id="ARBA00010910"/>
    </source>
</evidence>
<keyword evidence="5" id="KW-0539">Nucleus</keyword>
<dbReference type="PANTHER" id="PTHR12245">
    <property type="entry name" value="SPRY DOMAIN CONTAINING SOCS BOX PROTEIN"/>
    <property type="match status" value="1"/>
</dbReference>
<dbReference type="STRING" id="1965070.A0A3S3P5G3"/>
<evidence type="ECO:0000256" key="4">
    <source>
        <dbReference type="ARBA" id="ARBA00022786"/>
    </source>
</evidence>
<proteinExistence type="inferred from homology"/>
<keyword evidence="9" id="KW-1185">Reference proteome</keyword>
<reference evidence="8 9" key="1">
    <citation type="journal article" date="2018" name="Gigascience">
        <title>Genomes of trombidid mites reveal novel predicted allergens and laterally-transferred genes associated with secondary metabolism.</title>
        <authorList>
            <person name="Dong X."/>
            <person name="Chaisiri K."/>
            <person name="Xia D."/>
            <person name="Armstrong S.D."/>
            <person name="Fang Y."/>
            <person name="Donnelly M.J."/>
            <person name="Kadowaki T."/>
            <person name="McGarry J.W."/>
            <person name="Darby A.C."/>
            <person name="Makepeace B.L."/>
        </authorList>
    </citation>
    <scope>NUCLEOTIDE SEQUENCE [LARGE SCALE GENOMIC DNA]</scope>
    <source>
        <strain evidence="8">UoL-WK</strain>
    </source>
</reference>
<evidence type="ECO:0000259" key="6">
    <source>
        <dbReference type="PROSITE" id="PS50188"/>
    </source>
</evidence>
<dbReference type="InterPro" id="IPR001496">
    <property type="entry name" value="SOCS_box"/>
</dbReference>
<dbReference type="PANTHER" id="PTHR12245:SF5">
    <property type="entry name" value="SPRY DOMAIN-CONTAINING SOCS BOX PROTEIN 3"/>
    <property type="match status" value="1"/>
</dbReference>
<dbReference type="GO" id="GO:0019005">
    <property type="term" value="C:SCF ubiquitin ligase complex"/>
    <property type="evidence" value="ECO:0007669"/>
    <property type="project" value="TreeGrafter"/>
</dbReference>
<comment type="subcellular location">
    <subcellularLocation>
        <location evidence="1">Nucleus</location>
    </subcellularLocation>
</comment>
<dbReference type="EMBL" id="NCKU01000487">
    <property type="protein sequence ID" value="RWS15330.1"/>
    <property type="molecule type" value="Genomic_DNA"/>
</dbReference>
<evidence type="ECO:0000256" key="1">
    <source>
        <dbReference type="ARBA" id="ARBA00004123"/>
    </source>
</evidence>
<evidence type="ECO:0000256" key="3">
    <source>
        <dbReference type="ARBA" id="ARBA00014684"/>
    </source>
</evidence>
<dbReference type="InterPro" id="IPR035754">
    <property type="entry name" value="SPRY_SPSB3"/>
</dbReference>
<feature type="domain" description="SOCS box" evidence="7">
    <location>
        <begin position="307"/>
        <end position="342"/>
    </location>
</feature>
<dbReference type="Pfam" id="PF00622">
    <property type="entry name" value="SPRY"/>
    <property type="match status" value="1"/>
</dbReference>
<dbReference type="GO" id="GO:0005634">
    <property type="term" value="C:nucleus"/>
    <property type="evidence" value="ECO:0007669"/>
    <property type="project" value="UniProtKB-SubCell"/>
</dbReference>
<sequence length="373" mass="42782">MSSDESESYRENRRRRIAYFRNNWGTELQVDEEDNDCFDDMLKSPKSPLRSRRDSGCKFRSPQSSLINLNVATNVLDIPLNPWHHQSPLSPASVHKPSPFYNQQHVAITDSFCNCRRERSINCACGESDDFTFDWCWDEKHISKAAELANNNRDITFHGGYSAGTACVKGGTGLRCDQYFWEIKLTSPVYGTDMMIGVGTEHNDLNRNELHFCSMLGEDGESWGLSYTGTFHHNGEIRCYSPRLSQGSIVGVHLDMWYGTLSFYRNRQPLGVVCNQGLRGKLLFPMVCSTAAKTGMRLMRSKNFKSSLQYLCCRELRKCVPPEYHVLDVFELPPGLSAYLRQELDWLLMSSIPKGLKRQLNEPYTDRHSKRKK</sequence>
<dbReference type="GO" id="GO:0043161">
    <property type="term" value="P:proteasome-mediated ubiquitin-dependent protein catabolic process"/>
    <property type="evidence" value="ECO:0007669"/>
    <property type="project" value="TreeGrafter"/>
</dbReference>
<dbReference type="AlphaFoldDB" id="A0A3S3P5G3"/>
<accession>A0A3S3P5G3</accession>
<dbReference type="SUPFAM" id="SSF49899">
    <property type="entry name" value="Concanavalin A-like lectins/glucanases"/>
    <property type="match status" value="1"/>
</dbReference>
<dbReference type="InterPro" id="IPR013320">
    <property type="entry name" value="ConA-like_dom_sf"/>
</dbReference>
<dbReference type="Gene3D" id="2.60.120.920">
    <property type="match status" value="1"/>
</dbReference>
<comment type="caution">
    <text evidence="8">The sequence shown here is derived from an EMBL/GenBank/DDBJ whole genome shotgun (WGS) entry which is preliminary data.</text>
</comment>
<evidence type="ECO:0000259" key="7">
    <source>
        <dbReference type="PROSITE" id="PS50225"/>
    </source>
</evidence>
<dbReference type="InterPro" id="IPR043136">
    <property type="entry name" value="B30.2/SPRY_sf"/>
</dbReference>
<dbReference type="CDD" id="cd12876">
    <property type="entry name" value="SPRY_SOCS3"/>
    <property type="match status" value="1"/>
</dbReference>
<keyword evidence="4" id="KW-0833">Ubl conjugation pathway</keyword>
<evidence type="ECO:0000313" key="8">
    <source>
        <dbReference type="EMBL" id="RWS15330.1"/>
    </source>
</evidence>
<dbReference type="InterPro" id="IPR050672">
    <property type="entry name" value="FBXO45-Fsn/SPSB_families"/>
</dbReference>
<protein>
    <recommendedName>
        <fullName evidence="3">SPRY domain-containing SOCS box protein 3</fullName>
    </recommendedName>
</protein>
<dbReference type="PROSITE" id="PS50225">
    <property type="entry name" value="SOCS"/>
    <property type="match status" value="1"/>
</dbReference>
<dbReference type="SMART" id="SM00449">
    <property type="entry name" value="SPRY"/>
    <property type="match status" value="1"/>
</dbReference>
<dbReference type="InterPro" id="IPR003877">
    <property type="entry name" value="SPRY_dom"/>
</dbReference>
<organism evidence="8 9">
    <name type="scientific">Dinothrombium tinctorium</name>
    <dbReference type="NCBI Taxonomy" id="1965070"/>
    <lineage>
        <taxon>Eukaryota</taxon>
        <taxon>Metazoa</taxon>
        <taxon>Ecdysozoa</taxon>
        <taxon>Arthropoda</taxon>
        <taxon>Chelicerata</taxon>
        <taxon>Arachnida</taxon>
        <taxon>Acari</taxon>
        <taxon>Acariformes</taxon>
        <taxon>Trombidiformes</taxon>
        <taxon>Prostigmata</taxon>
        <taxon>Anystina</taxon>
        <taxon>Parasitengona</taxon>
        <taxon>Trombidioidea</taxon>
        <taxon>Trombidiidae</taxon>
        <taxon>Dinothrombium</taxon>
    </lineage>
</organism>
<evidence type="ECO:0000313" key="9">
    <source>
        <dbReference type="Proteomes" id="UP000285301"/>
    </source>
</evidence>
<dbReference type="Proteomes" id="UP000285301">
    <property type="component" value="Unassembled WGS sequence"/>
</dbReference>